<organism evidence="2 3">
    <name type="scientific">Ilex paraguariensis</name>
    <name type="common">yerba mate</name>
    <dbReference type="NCBI Taxonomy" id="185542"/>
    <lineage>
        <taxon>Eukaryota</taxon>
        <taxon>Viridiplantae</taxon>
        <taxon>Streptophyta</taxon>
        <taxon>Embryophyta</taxon>
        <taxon>Tracheophyta</taxon>
        <taxon>Spermatophyta</taxon>
        <taxon>Magnoliopsida</taxon>
        <taxon>eudicotyledons</taxon>
        <taxon>Gunneridae</taxon>
        <taxon>Pentapetalae</taxon>
        <taxon>asterids</taxon>
        <taxon>campanulids</taxon>
        <taxon>Aquifoliales</taxon>
        <taxon>Aquifoliaceae</taxon>
        <taxon>Ilex</taxon>
    </lineage>
</organism>
<reference evidence="2 3" key="1">
    <citation type="submission" date="2024-02" db="EMBL/GenBank/DDBJ databases">
        <authorList>
            <person name="Vignale AGUSTIN F."/>
            <person name="Sosa J E."/>
            <person name="Modenutti C."/>
        </authorList>
    </citation>
    <scope>NUCLEOTIDE SEQUENCE [LARGE SCALE GENOMIC DNA]</scope>
</reference>
<comment type="caution">
    <text evidence="2">The sequence shown here is derived from an EMBL/GenBank/DDBJ whole genome shotgun (WGS) entry which is preliminary data.</text>
</comment>
<feature type="compositionally biased region" description="Pro residues" evidence="1">
    <location>
        <begin position="51"/>
        <end position="60"/>
    </location>
</feature>
<keyword evidence="3" id="KW-1185">Reference proteome</keyword>
<protein>
    <submittedName>
        <fullName evidence="2">Uncharacterized protein</fullName>
    </submittedName>
</protein>
<accession>A0ABC8V5U7</accession>
<dbReference type="AlphaFoldDB" id="A0ABC8V5U7"/>
<sequence length="93" mass="10342">MTPATRLAPPRPPMPPEGAASHAKYSSAGLWHDDALRRRPAHSLPLLSTPSQPPMSPSSPRPRTLRRLPHIRNKALTSRFFGLSWPLAPDPRR</sequence>
<name>A0ABC8V5U7_9AQUA</name>
<dbReference type="EMBL" id="CAUOFW020010358">
    <property type="protein sequence ID" value="CAK9188212.1"/>
    <property type="molecule type" value="Genomic_DNA"/>
</dbReference>
<evidence type="ECO:0000313" key="3">
    <source>
        <dbReference type="Proteomes" id="UP001642360"/>
    </source>
</evidence>
<evidence type="ECO:0000313" key="2">
    <source>
        <dbReference type="EMBL" id="CAK9188212.1"/>
    </source>
</evidence>
<gene>
    <name evidence="2" type="ORF">ILEXP_LOCUS58863</name>
</gene>
<dbReference type="Proteomes" id="UP001642360">
    <property type="component" value="Unassembled WGS sequence"/>
</dbReference>
<feature type="region of interest" description="Disordered" evidence="1">
    <location>
        <begin position="1"/>
        <end position="68"/>
    </location>
</feature>
<proteinExistence type="predicted"/>
<evidence type="ECO:0000256" key="1">
    <source>
        <dbReference type="SAM" id="MobiDB-lite"/>
    </source>
</evidence>
<feature type="non-terminal residue" evidence="2">
    <location>
        <position position="93"/>
    </location>
</feature>